<dbReference type="EMBL" id="JPEN01000018">
    <property type="protein sequence ID" value="KGM38057.1"/>
    <property type="molecule type" value="Genomic_DNA"/>
</dbReference>
<dbReference type="Proteomes" id="UP000030019">
    <property type="component" value="Unassembled WGS sequence"/>
</dbReference>
<feature type="transmembrane region" description="Helical" evidence="7">
    <location>
        <begin position="153"/>
        <end position="170"/>
    </location>
</feature>
<dbReference type="InterPro" id="IPR050925">
    <property type="entry name" value="Rhomboid_protease_S54"/>
</dbReference>
<comment type="subcellular location">
    <subcellularLocation>
        <location evidence="1">Membrane</location>
        <topology evidence="1">Multi-pass membrane protein</topology>
    </subcellularLocation>
</comment>
<dbReference type="PATRIC" id="fig|176090.4.peg.153"/>
<keyword evidence="5 7" id="KW-1133">Transmembrane helix</keyword>
<dbReference type="PANTHER" id="PTHR43731">
    <property type="entry name" value="RHOMBOID PROTEASE"/>
    <property type="match status" value="1"/>
</dbReference>
<feature type="domain" description="Peptidase S54 rhomboid" evidence="8">
    <location>
        <begin position="56"/>
        <end position="189"/>
    </location>
</feature>
<evidence type="ECO:0000256" key="1">
    <source>
        <dbReference type="ARBA" id="ARBA00004141"/>
    </source>
</evidence>
<feature type="transmembrane region" description="Helical" evidence="7">
    <location>
        <begin position="121"/>
        <end position="141"/>
    </location>
</feature>
<comment type="similarity">
    <text evidence="2">Belongs to the peptidase S54 family.</text>
</comment>
<evidence type="ECO:0000313" key="10">
    <source>
        <dbReference type="Proteomes" id="UP000030019"/>
    </source>
</evidence>
<evidence type="ECO:0000256" key="4">
    <source>
        <dbReference type="ARBA" id="ARBA00022801"/>
    </source>
</evidence>
<dbReference type="eggNOG" id="COG0705">
    <property type="taxonomic scope" value="Bacteria"/>
</dbReference>
<dbReference type="SUPFAM" id="SSF144091">
    <property type="entry name" value="Rhomboid-like"/>
    <property type="match status" value="1"/>
</dbReference>
<feature type="transmembrane region" description="Helical" evidence="7">
    <location>
        <begin position="97"/>
        <end position="115"/>
    </location>
</feature>
<evidence type="ECO:0000256" key="5">
    <source>
        <dbReference type="ARBA" id="ARBA00022989"/>
    </source>
</evidence>
<dbReference type="STRING" id="176090.SSIN_0153"/>
<feature type="transmembrane region" description="Helical" evidence="7">
    <location>
        <begin position="176"/>
        <end position="192"/>
    </location>
</feature>
<dbReference type="Gene3D" id="1.20.1540.10">
    <property type="entry name" value="Rhomboid-like"/>
    <property type="match status" value="1"/>
</dbReference>
<protein>
    <submittedName>
        <fullName evidence="9">GlpG protein (Membrane protein of glp regulon)</fullName>
    </submittedName>
</protein>
<name>A0A0A0DM72_9STRE</name>
<keyword evidence="3 7" id="KW-0812">Transmembrane</keyword>
<dbReference type="PANTHER" id="PTHR43731:SF14">
    <property type="entry name" value="PRESENILIN-ASSOCIATED RHOMBOID-LIKE PROTEIN, MITOCHONDRIAL"/>
    <property type="match status" value="1"/>
</dbReference>
<keyword evidence="4" id="KW-0378">Hydrolase</keyword>
<dbReference type="RefSeq" id="WP_037614603.1">
    <property type="nucleotide sequence ID" value="NZ_JPEN01000018.1"/>
</dbReference>
<proteinExistence type="inferred from homology"/>
<dbReference type="GO" id="GO:0016020">
    <property type="term" value="C:membrane"/>
    <property type="evidence" value="ECO:0007669"/>
    <property type="project" value="UniProtKB-SubCell"/>
</dbReference>
<feature type="transmembrane region" description="Helical" evidence="7">
    <location>
        <begin position="12"/>
        <end position="32"/>
    </location>
</feature>
<evidence type="ECO:0000256" key="6">
    <source>
        <dbReference type="ARBA" id="ARBA00023136"/>
    </source>
</evidence>
<evidence type="ECO:0000256" key="3">
    <source>
        <dbReference type="ARBA" id="ARBA00022692"/>
    </source>
</evidence>
<dbReference type="GO" id="GO:0004252">
    <property type="term" value="F:serine-type endopeptidase activity"/>
    <property type="evidence" value="ECO:0007669"/>
    <property type="project" value="InterPro"/>
</dbReference>
<keyword evidence="6 7" id="KW-0472">Membrane</keyword>
<feature type="transmembrane region" description="Helical" evidence="7">
    <location>
        <begin position="204"/>
        <end position="222"/>
    </location>
</feature>
<sequence length="227" mass="25244">MKQIYDRDYPVTSTLLIATSLVFVLMILSYGFQYSNSEALYRFGAVHGYTIQAFPEQFWRVFAAIFIHIGLEHFVVNMLTLYFLGRQIEAIFGSLKFLILYLMSGVLGNLFVVYFSPNSLAAGASTSLFGLFASIVVLRYATRNYYLQQLGQSYMILLVVNLIMSFLPGISLSGHLGGLVGGALGAVILPVSGERYAFSKSQRFLALAAYLGLATILIFLSFQRPIF</sequence>
<organism evidence="9 10">
    <name type="scientific">Streptococcus sinensis</name>
    <dbReference type="NCBI Taxonomy" id="176090"/>
    <lineage>
        <taxon>Bacteria</taxon>
        <taxon>Bacillati</taxon>
        <taxon>Bacillota</taxon>
        <taxon>Bacilli</taxon>
        <taxon>Lactobacillales</taxon>
        <taxon>Streptococcaceae</taxon>
        <taxon>Streptococcus</taxon>
    </lineage>
</organism>
<dbReference type="AlphaFoldDB" id="A0A0A0DM72"/>
<accession>A0A0A0DM72</accession>
<comment type="caution">
    <text evidence="9">The sequence shown here is derived from an EMBL/GenBank/DDBJ whole genome shotgun (WGS) entry which is preliminary data.</text>
</comment>
<dbReference type="InterPro" id="IPR035952">
    <property type="entry name" value="Rhomboid-like_sf"/>
</dbReference>
<evidence type="ECO:0000256" key="2">
    <source>
        <dbReference type="ARBA" id="ARBA00009045"/>
    </source>
</evidence>
<evidence type="ECO:0000313" key="9">
    <source>
        <dbReference type="EMBL" id="KGM38057.1"/>
    </source>
</evidence>
<evidence type="ECO:0000259" key="8">
    <source>
        <dbReference type="Pfam" id="PF01694"/>
    </source>
</evidence>
<dbReference type="InterPro" id="IPR022764">
    <property type="entry name" value="Peptidase_S54_rhomboid_dom"/>
</dbReference>
<keyword evidence="10" id="KW-1185">Reference proteome</keyword>
<feature type="transmembrane region" description="Helical" evidence="7">
    <location>
        <begin position="61"/>
        <end position="85"/>
    </location>
</feature>
<evidence type="ECO:0000256" key="7">
    <source>
        <dbReference type="SAM" id="Phobius"/>
    </source>
</evidence>
<gene>
    <name evidence="9" type="ORF">SSIN_0153</name>
</gene>
<dbReference type="Pfam" id="PF01694">
    <property type="entry name" value="Rhomboid"/>
    <property type="match status" value="1"/>
</dbReference>
<reference evidence="9 10" key="1">
    <citation type="submission" date="2014-06" db="EMBL/GenBank/DDBJ databases">
        <authorList>
            <person name="Teng J.L."/>
            <person name="Huang Y."/>
            <person name="Tse H."/>
            <person name="Lau S.K."/>
            <person name="Woo P.C."/>
        </authorList>
    </citation>
    <scope>NUCLEOTIDE SEQUENCE [LARGE SCALE GENOMIC DNA]</scope>
    <source>
        <strain evidence="9 10">HKU4</strain>
    </source>
</reference>